<proteinExistence type="predicted"/>
<keyword evidence="2" id="KW-0732">Signal</keyword>
<organism evidence="3 4">
    <name type="scientific">Bodo saltans</name>
    <name type="common">Flagellated protozoan</name>
    <dbReference type="NCBI Taxonomy" id="75058"/>
    <lineage>
        <taxon>Eukaryota</taxon>
        <taxon>Discoba</taxon>
        <taxon>Euglenozoa</taxon>
        <taxon>Kinetoplastea</taxon>
        <taxon>Metakinetoplastina</taxon>
        <taxon>Eubodonida</taxon>
        <taxon>Bodonidae</taxon>
        <taxon>Bodo</taxon>
    </lineage>
</organism>
<accession>A0A0S4JN67</accession>
<name>A0A0S4JN67_BODSA</name>
<dbReference type="AlphaFoldDB" id="A0A0S4JN67"/>
<reference evidence="4" key="1">
    <citation type="submission" date="2015-09" db="EMBL/GenBank/DDBJ databases">
        <authorList>
            <consortium name="Pathogen Informatics"/>
        </authorList>
    </citation>
    <scope>NUCLEOTIDE SEQUENCE [LARGE SCALE GENOMIC DNA]</scope>
    <source>
        <strain evidence="4">Lake Konstanz</strain>
    </source>
</reference>
<evidence type="ECO:0000313" key="4">
    <source>
        <dbReference type="Proteomes" id="UP000051952"/>
    </source>
</evidence>
<keyword evidence="1" id="KW-0472">Membrane</keyword>
<keyword evidence="4" id="KW-1185">Reference proteome</keyword>
<protein>
    <submittedName>
        <fullName evidence="3">Membrane-associated protein, putative</fullName>
    </submittedName>
</protein>
<sequence length="210" mass="23411">MFRPMSALQSNLIVLCLVALLLGVVVSPVAAWSHGDLVPVNVYLRINGSYPSTPSTTIPYDFCPRFGWNKLVEIPSADYGSNETDIAIRFEIGRGVNRQTKWMPLKELPSPTNGIKTAKHLTMVIFYFGFQVGAFGRFTSFKAVATYSEHAHEVIIIKYEWDEHRSYNPHIALGVVSAVSLVGFLMLVHKFTSDASKSPSTITVVRDRMD</sequence>
<feature type="transmembrane region" description="Helical" evidence="1">
    <location>
        <begin position="170"/>
        <end position="188"/>
    </location>
</feature>
<evidence type="ECO:0000256" key="2">
    <source>
        <dbReference type="SAM" id="SignalP"/>
    </source>
</evidence>
<feature type="signal peptide" evidence="2">
    <location>
        <begin position="1"/>
        <end position="31"/>
    </location>
</feature>
<keyword evidence="1" id="KW-1133">Transmembrane helix</keyword>
<dbReference type="Proteomes" id="UP000051952">
    <property type="component" value="Unassembled WGS sequence"/>
</dbReference>
<keyword evidence="1" id="KW-0812">Transmembrane</keyword>
<dbReference type="VEuPathDB" id="TriTrypDB:BSAL_39870"/>
<dbReference type="EMBL" id="CYKH01002094">
    <property type="protein sequence ID" value="CUG92928.1"/>
    <property type="molecule type" value="Genomic_DNA"/>
</dbReference>
<gene>
    <name evidence="3" type="ORF">BSAL_39870</name>
</gene>
<evidence type="ECO:0000256" key="1">
    <source>
        <dbReference type="SAM" id="Phobius"/>
    </source>
</evidence>
<dbReference type="OrthoDB" id="248669at2759"/>
<evidence type="ECO:0000313" key="3">
    <source>
        <dbReference type="EMBL" id="CUG92928.1"/>
    </source>
</evidence>
<feature type="chain" id="PRO_5006622646" evidence="2">
    <location>
        <begin position="32"/>
        <end position="210"/>
    </location>
</feature>